<keyword evidence="3" id="KW-1185">Reference proteome</keyword>
<evidence type="ECO:0008006" key="4">
    <source>
        <dbReference type="Google" id="ProtNLM"/>
    </source>
</evidence>
<organism evidence="2 3">
    <name type="scientific">Solilutibacter oculi</name>
    <dbReference type="NCBI Taxonomy" id="2698682"/>
    <lineage>
        <taxon>Bacteria</taxon>
        <taxon>Pseudomonadati</taxon>
        <taxon>Pseudomonadota</taxon>
        <taxon>Gammaproteobacteria</taxon>
        <taxon>Lysobacterales</taxon>
        <taxon>Lysobacteraceae</taxon>
        <taxon>Solilutibacter</taxon>
    </lineage>
</organism>
<accession>A0A344J8G5</accession>
<dbReference type="PANTHER" id="PTHR42708">
    <property type="entry name" value="ATP/GTP-BINDING PROTEIN-RELATED"/>
    <property type="match status" value="1"/>
</dbReference>
<dbReference type="AlphaFoldDB" id="A0A344J8G5"/>
<dbReference type="SUPFAM" id="SSF52540">
    <property type="entry name" value="P-loop containing nucleoside triphosphate hydrolases"/>
    <property type="match status" value="1"/>
</dbReference>
<dbReference type="OrthoDB" id="4319884at2"/>
<dbReference type="EMBL" id="CP029556">
    <property type="protein sequence ID" value="AXA85325.1"/>
    <property type="molecule type" value="Genomic_DNA"/>
</dbReference>
<dbReference type="CDD" id="cd00882">
    <property type="entry name" value="Ras_like_GTPase"/>
    <property type="match status" value="1"/>
</dbReference>
<dbReference type="Proteomes" id="UP000251842">
    <property type="component" value="Chromosome"/>
</dbReference>
<gene>
    <name evidence="2" type="ORF">DCD74_12210</name>
</gene>
<reference evidence="3" key="1">
    <citation type="submission" date="2018-05" db="EMBL/GenBank/DDBJ databases">
        <title>Luteimonas pekinense sp. nov., isolated from human Meibomian gland secretions, Beijing, China.</title>
        <authorList>
            <person name="Wen T."/>
            <person name="Bai H."/>
            <person name="Lv H."/>
        </authorList>
    </citation>
    <scope>NUCLEOTIDE SEQUENCE [LARGE SCALE GENOMIC DNA]</scope>
    <source>
        <strain evidence="3">83-4</strain>
    </source>
</reference>
<dbReference type="InterPro" id="IPR027417">
    <property type="entry name" value="P-loop_NTPase"/>
</dbReference>
<evidence type="ECO:0000313" key="2">
    <source>
        <dbReference type="EMBL" id="AXA85325.1"/>
    </source>
</evidence>
<sequence length="529" mass="55817">MTAPLQSHPPVEVAIGQLPATEQSHAQISMRVLASHLPVPCVVVTQNTADITLSPDADAGFVHLHSAHGEARLERPIRLMPLSEALTGLIEGILAASGLAATAPAVAETPASAASPTITPVETSAPVAATTQTQAPLLDLLLGRRHAGPVEFGLRSGRSLLVDGRYATAHLSEPVAQMLPLLQDDAVESITAVAADDFARRTAKGSPLHPVSVEQVCWALPAAGESAATLARWHEDENARIALDTWPNLSAQADSLPWLGLLARLARRGDSIGQLRHAAIAAGIPAARARHGLSLLLAYRHARVTASGEATRPVGGADAGSPRSPDRPARPPAFAPARTGGMNMDIHTGEDRDLKIVFVGPPGAGKSTAIKAISDLPPVSTDVPASDESRLTTVALDFGEMTLDGGDVVRLYGVPGQGRFEFIWPMISDGAIGALFFLDARHPAPLQELDGYLDSFAETLRSTTSLLVVTHVDQATHDYSTQHFARHVRERGHDMPVLEIDPRQRRDVLYALNLLLEVLAPAPGASHAA</sequence>
<dbReference type="PANTHER" id="PTHR42708:SF1">
    <property type="entry name" value="GLIDING MOTILITY PROTEIN MGLA"/>
    <property type="match status" value="1"/>
</dbReference>
<dbReference type="RefSeq" id="WP_112927530.1">
    <property type="nucleotide sequence ID" value="NZ_CP029556.1"/>
</dbReference>
<dbReference type="InterPro" id="IPR052705">
    <property type="entry name" value="Gliding_Motility_GTPase"/>
</dbReference>
<feature type="region of interest" description="Disordered" evidence="1">
    <location>
        <begin position="307"/>
        <end position="343"/>
    </location>
</feature>
<name>A0A344J8G5_9GAMM</name>
<dbReference type="Gene3D" id="3.40.50.300">
    <property type="entry name" value="P-loop containing nucleotide triphosphate hydrolases"/>
    <property type="match status" value="1"/>
</dbReference>
<evidence type="ECO:0000313" key="3">
    <source>
        <dbReference type="Proteomes" id="UP000251842"/>
    </source>
</evidence>
<dbReference type="KEGG" id="lue:DCD74_12210"/>
<protein>
    <recommendedName>
        <fullName evidence="4">GTP-binding protein</fullName>
    </recommendedName>
</protein>
<proteinExistence type="predicted"/>
<evidence type="ECO:0000256" key="1">
    <source>
        <dbReference type="SAM" id="MobiDB-lite"/>
    </source>
</evidence>